<dbReference type="Proteomes" id="UP000472755">
    <property type="component" value="Unassembled WGS sequence"/>
</dbReference>
<dbReference type="RefSeq" id="WP_009324049.1">
    <property type="nucleotide sequence ID" value="NZ_WMZN01000002.1"/>
</dbReference>
<reference evidence="1 2" key="1">
    <citation type="journal article" date="2019" name="Nat. Med.">
        <title>A library of human gut bacterial isolates paired with longitudinal multiomics data enables mechanistic microbiome research.</title>
        <authorList>
            <person name="Poyet M."/>
            <person name="Groussin M."/>
            <person name="Gibbons S.M."/>
            <person name="Avila-Pacheco J."/>
            <person name="Jiang X."/>
            <person name="Kearney S.M."/>
            <person name="Perrotta A.R."/>
            <person name="Berdy B."/>
            <person name="Zhao S."/>
            <person name="Lieberman T.D."/>
            <person name="Swanson P.K."/>
            <person name="Smith M."/>
            <person name="Roesemann S."/>
            <person name="Alexander J.E."/>
            <person name="Rich S.A."/>
            <person name="Livny J."/>
            <person name="Vlamakis H."/>
            <person name="Clish C."/>
            <person name="Bullock K."/>
            <person name="Deik A."/>
            <person name="Scott J."/>
            <person name="Pierce K.A."/>
            <person name="Xavier R.J."/>
            <person name="Alm E.J."/>
        </authorList>
    </citation>
    <scope>NUCLEOTIDE SEQUENCE [LARGE SCALE GENOMIC DNA]</scope>
    <source>
        <strain evidence="1 2">BIOML-A4</strain>
    </source>
</reference>
<comment type="caution">
    <text evidence="1">The sequence shown here is derived from an EMBL/GenBank/DDBJ whole genome shotgun (WGS) entry which is preliminary data.</text>
</comment>
<dbReference type="AlphaFoldDB" id="A0A6L6LMS9"/>
<gene>
    <name evidence="1" type="ORF">GMD59_02440</name>
</gene>
<evidence type="ECO:0000313" key="1">
    <source>
        <dbReference type="EMBL" id="MTS26142.1"/>
    </source>
</evidence>
<sequence>MNCLRCKEEMFKAKLKGDAVGTVVYLTNKKNGIFEAEKNSAVSCYVCPKCGYIELNADNANNLI</sequence>
<accession>A0A6L6LMS9</accession>
<organism evidence="1 2">
    <name type="scientific">Ruthenibacterium lactatiformans</name>
    <dbReference type="NCBI Taxonomy" id="1550024"/>
    <lineage>
        <taxon>Bacteria</taxon>
        <taxon>Bacillati</taxon>
        <taxon>Bacillota</taxon>
        <taxon>Clostridia</taxon>
        <taxon>Eubacteriales</taxon>
        <taxon>Oscillospiraceae</taxon>
        <taxon>Ruthenibacterium</taxon>
    </lineage>
</organism>
<proteinExistence type="predicted"/>
<dbReference type="EMBL" id="WMZU01000002">
    <property type="protein sequence ID" value="MTS26142.1"/>
    <property type="molecule type" value="Genomic_DNA"/>
</dbReference>
<protein>
    <recommendedName>
        <fullName evidence="3">Nucleic acid-binding protein</fullName>
    </recommendedName>
</protein>
<name>A0A6L6LMS9_9FIRM</name>
<evidence type="ECO:0000313" key="2">
    <source>
        <dbReference type="Proteomes" id="UP000472755"/>
    </source>
</evidence>
<evidence type="ECO:0008006" key="3">
    <source>
        <dbReference type="Google" id="ProtNLM"/>
    </source>
</evidence>